<dbReference type="Proteomes" id="UP000786185">
    <property type="component" value="Unassembled WGS sequence"/>
</dbReference>
<dbReference type="PANTHER" id="PTHR10462:SF53">
    <property type="entry name" value="HISTO-BLOOD GROUP ABO SYSTEM TRANSFERASE 1-LIKE"/>
    <property type="match status" value="1"/>
</dbReference>
<dbReference type="GO" id="GO:0016758">
    <property type="term" value="F:hexosyltransferase activity"/>
    <property type="evidence" value="ECO:0007669"/>
    <property type="project" value="InterPro"/>
</dbReference>
<comment type="cofactor">
    <cofactor evidence="1">
        <name>Mn(2+)</name>
        <dbReference type="ChEBI" id="CHEBI:29035"/>
    </cofactor>
</comment>
<dbReference type="InterPro" id="IPR005076">
    <property type="entry name" value="Glyco_trans_6"/>
</dbReference>
<evidence type="ECO:0000313" key="5">
    <source>
        <dbReference type="EMBL" id="MBF4437397.1"/>
    </source>
</evidence>
<evidence type="ECO:0000256" key="3">
    <source>
        <dbReference type="ARBA" id="ARBA00022676"/>
    </source>
</evidence>
<dbReference type="EMBL" id="SCLC01000917">
    <property type="protein sequence ID" value="MBF4437397.1"/>
    <property type="molecule type" value="Genomic_DNA"/>
</dbReference>
<dbReference type="GO" id="GO:0005975">
    <property type="term" value="P:carbohydrate metabolic process"/>
    <property type="evidence" value="ECO:0007669"/>
    <property type="project" value="InterPro"/>
</dbReference>
<evidence type="ECO:0000313" key="6">
    <source>
        <dbReference type="Proteomes" id="UP000786185"/>
    </source>
</evidence>
<evidence type="ECO:0000256" key="4">
    <source>
        <dbReference type="ARBA" id="ARBA00022679"/>
    </source>
</evidence>
<evidence type="ECO:0000256" key="1">
    <source>
        <dbReference type="ARBA" id="ARBA00001936"/>
    </source>
</evidence>
<reference evidence="5" key="1">
    <citation type="journal article" date="2021" name="PeerJ">
        <title>Analysis of 44 Vibrio anguillarum genomes reveals high genetic diversity.</title>
        <authorList>
            <person name="Hansen M.J."/>
            <person name="Dalsgaard I."/>
        </authorList>
    </citation>
    <scope>NUCLEOTIDE SEQUENCE</scope>
    <source>
        <strain evidence="5">850617-1/1</strain>
    </source>
</reference>
<evidence type="ECO:0000256" key="2">
    <source>
        <dbReference type="ARBA" id="ARBA00010413"/>
    </source>
</evidence>
<dbReference type="Gene3D" id="3.90.550.10">
    <property type="entry name" value="Spore Coat Polysaccharide Biosynthesis Protein SpsA, Chain A"/>
    <property type="match status" value="1"/>
</dbReference>
<name>A0AAW4BK63_VIBAN</name>
<comment type="similarity">
    <text evidence="2">Belongs to the glycosyltransferase 6 family.</text>
</comment>
<feature type="non-terminal residue" evidence="5">
    <location>
        <position position="178"/>
    </location>
</feature>
<gene>
    <name evidence="5" type="ORF">ERJ77_23520</name>
</gene>
<accession>A0AAW4BK63</accession>
<dbReference type="AlphaFoldDB" id="A0AAW4BK63"/>
<comment type="caution">
    <text evidence="5">The sequence shown here is derived from an EMBL/GenBank/DDBJ whole genome shotgun (WGS) entry which is preliminary data.</text>
</comment>
<organism evidence="5 6">
    <name type="scientific">Vibrio anguillarum</name>
    <name type="common">Listonella anguillarum</name>
    <dbReference type="NCBI Taxonomy" id="55601"/>
    <lineage>
        <taxon>Bacteria</taxon>
        <taxon>Pseudomonadati</taxon>
        <taxon>Pseudomonadota</taxon>
        <taxon>Gammaproteobacteria</taxon>
        <taxon>Vibrionales</taxon>
        <taxon>Vibrionaceae</taxon>
        <taxon>Vibrio</taxon>
    </lineage>
</organism>
<dbReference type="PANTHER" id="PTHR10462">
    <property type="entry name" value="GLYCOSYLTRANSFERASE-RELATED"/>
    <property type="match status" value="1"/>
</dbReference>
<keyword evidence="3" id="KW-0328">Glycosyltransferase</keyword>
<dbReference type="Pfam" id="PF03414">
    <property type="entry name" value="Glyco_transf_6"/>
    <property type="match status" value="1"/>
</dbReference>
<dbReference type="InterPro" id="IPR029044">
    <property type="entry name" value="Nucleotide-diphossugar_trans"/>
</dbReference>
<dbReference type="GO" id="GO:0016020">
    <property type="term" value="C:membrane"/>
    <property type="evidence" value="ECO:0007669"/>
    <property type="project" value="InterPro"/>
</dbReference>
<protein>
    <submittedName>
        <fullName evidence="5">Glycosyl transferase</fullName>
    </submittedName>
</protein>
<proteinExistence type="inferred from homology"/>
<dbReference type="SUPFAM" id="SSF53448">
    <property type="entry name" value="Nucleotide-diphospho-sugar transferases"/>
    <property type="match status" value="1"/>
</dbReference>
<keyword evidence="4 5" id="KW-0808">Transferase</keyword>
<sequence>MKFFVFTDNKELIDSKLSDVSFIYKESKPWPEPTLFRYHAFLEHSNLYAEVDYLIFCNANLKFVRNIKAKELFLERDMFCTIHPGYFDKSYKTYPYELNSKSTAYLKSCSESIYIAGGFNGGRVSSFLEMSNVIARNTDVDLENSIVARWHDESHINNYYSKNKAIFNVLSEKFCCPD</sequence>